<dbReference type="Proteomes" id="UP001056120">
    <property type="component" value="Linkage Group LG18"/>
</dbReference>
<dbReference type="EMBL" id="CM042035">
    <property type="protein sequence ID" value="KAI3755150.1"/>
    <property type="molecule type" value="Genomic_DNA"/>
</dbReference>
<keyword evidence="2" id="KW-1185">Reference proteome</keyword>
<evidence type="ECO:0000313" key="1">
    <source>
        <dbReference type="EMBL" id="KAI3755150.1"/>
    </source>
</evidence>
<reference evidence="1 2" key="2">
    <citation type="journal article" date="2022" name="Mol. Ecol. Resour.">
        <title>The genomes of chicory, endive, great burdock and yacon provide insights into Asteraceae paleo-polyploidization history and plant inulin production.</title>
        <authorList>
            <person name="Fan W."/>
            <person name="Wang S."/>
            <person name="Wang H."/>
            <person name="Wang A."/>
            <person name="Jiang F."/>
            <person name="Liu H."/>
            <person name="Zhao H."/>
            <person name="Xu D."/>
            <person name="Zhang Y."/>
        </authorList>
    </citation>
    <scope>NUCLEOTIDE SEQUENCE [LARGE SCALE GENOMIC DNA]</scope>
    <source>
        <strain evidence="2">cv. Yunnan</strain>
        <tissue evidence="1">Leaves</tissue>
    </source>
</reference>
<reference evidence="2" key="1">
    <citation type="journal article" date="2022" name="Mol. Ecol. Resour.">
        <title>The genomes of chicory, endive, great burdock and yacon provide insights into Asteraceae palaeo-polyploidization history and plant inulin production.</title>
        <authorList>
            <person name="Fan W."/>
            <person name="Wang S."/>
            <person name="Wang H."/>
            <person name="Wang A."/>
            <person name="Jiang F."/>
            <person name="Liu H."/>
            <person name="Zhao H."/>
            <person name="Xu D."/>
            <person name="Zhang Y."/>
        </authorList>
    </citation>
    <scope>NUCLEOTIDE SEQUENCE [LARGE SCALE GENOMIC DNA]</scope>
    <source>
        <strain evidence="2">cv. Yunnan</strain>
    </source>
</reference>
<comment type="caution">
    <text evidence="1">The sequence shown here is derived from an EMBL/GenBank/DDBJ whole genome shotgun (WGS) entry which is preliminary data.</text>
</comment>
<gene>
    <name evidence="1" type="ORF">L1987_54945</name>
</gene>
<accession>A0ACB9E904</accession>
<name>A0ACB9E904_9ASTR</name>
<proteinExistence type="predicted"/>
<protein>
    <submittedName>
        <fullName evidence="1">Uncharacterized protein</fullName>
    </submittedName>
</protein>
<evidence type="ECO:0000313" key="2">
    <source>
        <dbReference type="Proteomes" id="UP001056120"/>
    </source>
</evidence>
<organism evidence="1 2">
    <name type="scientific">Smallanthus sonchifolius</name>
    <dbReference type="NCBI Taxonomy" id="185202"/>
    <lineage>
        <taxon>Eukaryota</taxon>
        <taxon>Viridiplantae</taxon>
        <taxon>Streptophyta</taxon>
        <taxon>Embryophyta</taxon>
        <taxon>Tracheophyta</taxon>
        <taxon>Spermatophyta</taxon>
        <taxon>Magnoliopsida</taxon>
        <taxon>eudicotyledons</taxon>
        <taxon>Gunneridae</taxon>
        <taxon>Pentapetalae</taxon>
        <taxon>asterids</taxon>
        <taxon>campanulids</taxon>
        <taxon>Asterales</taxon>
        <taxon>Asteraceae</taxon>
        <taxon>Asteroideae</taxon>
        <taxon>Heliantheae alliance</taxon>
        <taxon>Millerieae</taxon>
        <taxon>Smallanthus</taxon>
    </lineage>
</organism>
<sequence>MRIRKEESLNLMTSINLMICIKLMIRVGLPWSAILNKALLNNTSWSTLDSLSEIPTPLKTEKGRKKSW</sequence>